<evidence type="ECO:0000256" key="9">
    <source>
        <dbReference type="ARBA" id="ARBA00022741"/>
    </source>
</evidence>
<keyword evidence="9" id="KW-0547">Nucleotide-binding</keyword>
<dbReference type="PROSITE" id="PS50112">
    <property type="entry name" value="PAS"/>
    <property type="match status" value="1"/>
</dbReference>
<dbReference type="InterPro" id="IPR036890">
    <property type="entry name" value="HATPase_C_sf"/>
</dbReference>
<dbReference type="Pfam" id="PF07536">
    <property type="entry name" value="HWE_HK"/>
    <property type="match status" value="1"/>
</dbReference>
<dbReference type="PROSITE" id="PS50113">
    <property type="entry name" value="PAC"/>
    <property type="match status" value="1"/>
</dbReference>
<comment type="caution">
    <text evidence="15">The sequence shown here is derived from an EMBL/GenBank/DDBJ whole genome shotgun (WGS) entry which is preliminary data.</text>
</comment>
<keyword evidence="16" id="KW-1185">Reference proteome</keyword>
<dbReference type="CDD" id="cd00130">
    <property type="entry name" value="PAS"/>
    <property type="match status" value="1"/>
</dbReference>
<accession>A0A7X0MU25</accession>
<dbReference type="PANTHER" id="PTHR41523:SF8">
    <property type="entry name" value="ETHYLENE RESPONSE SENSOR PROTEIN"/>
    <property type="match status" value="1"/>
</dbReference>
<protein>
    <recommendedName>
        <fullName evidence="3">Blue-light-activated histidine kinase</fullName>
        <ecNumber evidence="2">2.7.13.3</ecNumber>
    </recommendedName>
</protein>
<evidence type="ECO:0000256" key="11">
    <source>
        <dbReference type="ARBA" id="ARBA00022840"/>
    </source>
</evidence>
<evidence type="ECO:0000256" key="3">
    <source>
        <dbReference type="ARBA" id="ARBA00021740"/>
    </source>
</evidence>
<keyword evidence="7" id="KW-0808">Transferase</keyword>
<evidence type="ECO:0000313" key="15">
    <source>
        <dbReference type="EMBL" id="MBB6509870.1"/>
    </source>
</evidence>
<keyword evidence="11" id="KW-0067">ATP-binding</keyword>
<dbReference type="SUPFAM" id="SSF55785">
    <property type="entry name" value="PYP-like sensor domain (PAS domain)"/>
    <property type="match status" value="1"/>
</dbReference>
<feature type="domain" description="PAC" evidence="14">
    <location>
        <begin position="94"/>
        <end position="146"/>
    </location>
</feature>
<comment type="catalytic activity">
    <reaction evidence="1">
        <text>ATP + protein L-histidine = ADP + protein N-phospho-L-histidine.</text>
        <dbReference type="EC" id="2.7.13.3"/>
    </reaction>
</comment>
<evidence type="ECO:0000256" key="6">
    <source>
        <dbReference type="ARBA" id="ARBA00022643"/>
    </source>
</evidence>
<dbReference type="NCBIfam" id="TIGR00229">
    <property type="entry name" value="sensory_box"/>
    <property type="match status" value="1"/>
</dbReference>
<dbReference type="InterPro" id="IPR011102">
    <property type="entry name" value="Sig_transdc_His_kinase_HWE"/>
</dbReference>
<dbReference type="Gene3D" id="3.30.565.10">
    <property type="entry name" value="Histidine kinase-like ATPase, C-terminal domain"/>
    <property type="match status" value="1"/>
</dbReference>
<dbReference type="AlphaFoldDB" id="A0A7X0MU25"/>
<evidence type="ECO:0000313" key="16">
    <source>
        <dbReference type="Proteomes" id="UP000585437"/>
    </source>
</evidence>
<evidence type="ECO:0000256" key="7">
    <source>
        <dbReference type="ARBA" id="ARBA00022679"/>
    </source>
</evidence>
<sequence>MAKDQLMKIEIPTDKISSRERYLEAIVQSAIDYAIISMDLDGLVTSWNEGARRVLGWDADEMVGRPATAFFTLEDREQGIPQREMTAALSQGRGSDERWHLREDGSTFWASGEMMALRSDDDTVIGFIKILRDRTQEREQADQQRLLMLELGHRMKNTISVVQSIATQSIRNAASLEDAGEKLQSRMSAYASAHDILLQKNWVSATLGQIVNAATINIGLEGSDRVRIEGPEIELDPQAALSFSLVLHELFTNASKYGALSESNGHIDIAWRIEAREGEDLLISSWREVGGPPVAIPTRKGFGSRLIASSLNSYGTATTDYEPDGVVVTTAMPLSRIQFEKN</sequence>
<feature type="domain" description="PAS" evidence="13">
    <location>
        <begin position="19"/>
        <end position="92"/>
    </location>
</feature>
<keyword evidence="12" id="KW-0843">Virulence</keyword>
<keyword evidence="5" id="KW-0285">Flavoprotein</keyword>
<dbReference type="EC" id="2.7.13.3" evidence="2"/>
<evidence type="ECO:0000256" key="5">
    <source>
        <dbReference type="ARBA" id="ARBA00022630"/>
    </source>
</evidence>
<dbReference type="InterPro" id="IPR000700">
    <property type="entry name" value="PAS-assoc_C"/>
</dbReference>
<keyword evidence="4" id="KW-0597">Phosphoprotein</keyword>
<evidence type="ECO:0000256" key="8">
    <source>
        <dbReference type="ARBA" id="ARBA00022737"/>
    </source>
</evidence>
<evidence type="ECO:0000256" key="1">
    <source>
        <dbReference type="ARBA" id="ARBA00000085"/>
    </source>
</evidence>
<dbReference type="GO" id="GO:0005524">
    <property type="term" value="F:ATP binding"/>
    <property type="evidence" value="ECO:0007669"/>
    <property type="project" value="UniProtKB-KW"/>
</dbReference>
<dbReference type="Gene3D" id="3.30.450.20">
    <property type="entry name" value="PAS domain"/>
    <property type="match status" value="1"/>
</dbReference>
<dbReference type="Pfam" id="PF13426">
    <property type="entry name" value="PAS_9"/>
    <property type="match status" value="1"/>
</dbReference>
<evidence type="ECO:0000259" key="14">
    <source>
        <dbReference type="PROSITE" id="PS50113"/>
    </source>
</evidence>
<dbReference type="InterPro" id="IPR000014">
    <property type="entry name" value="PAS"/>
</dbReference>
<evidence type="ECO:0000259" key="13">
    <source>
        <dbReference type="PROSITE" id="PS50112"/>
    </source>
</evidence>
<dbReference type="SMART" id="SM00091">
    <property type="entry name" value="PAS"/>
    <property type="match status" value="1"/>
</dbReference>
<evidence type="ECO:0000256" key="2">
    <source>
        <dbReference type="ARBA" id="ARBA00012438"/>
    </source>
</evidence>
<proteinExistence type="predicted"/>
<evidence type="ECO:0000256" key="12">
    <source>
        <dbReference type="ARBA" id="ARBA00023026"/>
    </source>
</evidence>
<keyword evidence="6" id="KW-0288">FMN</keyword>
<evidence type="ECO:0000256" key="4">
    <source>
        <dbReference type="ARBA" id="ARBA00022553"/>
    </source>
</evidence>
<dbReference type="PANTHER" id="PTHR41523">
    <property type="entry name" value="TWO-COMPONENT SYSTEM SENSOR PROTEIN"/>
    <property type="match status" value="1"/>
</dbReference>
<gene>
    <name evidence="15" type="ORF">F4695_003254</name>
</gene>
<dbReference type="SMART" id="SM00911">
    <property type="entry name" value="HWE_HK"/>
    <property type="match status" value="1"/>
</dbReference>
<organism evidence="15 16">
    <name type="scientific">Rhizobium soli</name>
    <dbReference type="NCBI Taxonomy" id="424798"/>
    <lineage>
        <taxon>Bacteria</taxon>
        <taxon>Pseudomonadati</taxon>
        <taxon>Pseudomonadota</taxon>
        <taxon>Alphaproteobacteria</taxon>
        <taxon>Hyphomicrobiales</taxon>
        <taxon>Rhizobiaceae</taxon>
        <taxon>Rhizobium/Agrobacterium group</taxon>
        <taxon>Rhizobium</taxon>
    </lineage>
</organism>
<dbReference type="GO" id="GO:0004673">
    <property type="term" value="F:protein histidine kinase activity"/>
    <property type="evidence" value="ECO:0007669"/>
    <property type="project" value="UniProtKB-EC"/>
</dbReference>
<reference evidence="15 16" key="1">
    <citation type="submission" date="2020-08" db="EMBL/GenBank/DDBJ databases">
        <title>The Agave Microbiome: Exploring the role of microbial communities in plant adaptations to desert environments.</title>
        <authorList>
            <person name="Partida-Martinez L.P."/>
        </authorList>
    </citation>
    <scope>NUCLEOTIDE SEQUENCE [LARGE SCALE GENOMIC DNA]</scope>
    <source>
        <strain evidence="15 16">AS3.12</strain>
    </source>
</reference>
<keyword evidence="8" id="KW-0677">Repeat</keyword>
<dbReference type="EMBL" id="JACHBU010000006">
    <property type="protein sequence ID" value="MBB6509870.1"/>
    <property type="molecule type" value="Genomic_DNA"/>
</dbReference>
<dbReference type="Proteomes" id="UP000585437">
    <property type="component" value="Unassembled WGS sequence"/>
</dbReference>
<dbReference type="InterPro" id="IPR035965">
    <property type="entry name" value="PAS-like_dom_sf"/>
</dbReference>
<name>A0A7X0MU25_9HYPH</name>
<keyword evidence="10" id="KW-0418">Kinase</keyword>
<evidence type="ECO:0000256" key="10">
    <source>
        <dbReference type="ARBA" id="ARBA00022777"/>
    </source>
</evidence>